<name>A0A6P1D2P6_9NOCA</name>
<feature type="compositionally biased region" description="Pro residues" evidence="2">
    <location>
        <begin position="312"/>
        <end position="322"/>
    </location>
</feature>
<dbReference type="RefSeq" id="WP_163828767.1">
    <property type="nucleotide sequence ID" value="NZ_JAAGUZ010000021.1"/>
</dbReference>
<dbReference type="EMBL" id="JAAGUZ010000021">
    <property type="protein sequence ID" value="NEW44737.1"/>
    <property type="molecule type" value="Genomic_DNA"/>
</dbReference>
<protein>
    <recommendedName>
        <fullName evidence="5">WXG100 family type VII secretion target</fullName>
    </recommendedName>
</protein>
<accession>A0A6P1D2P6</accession>
<gene>
    <name evidence="3" type="ORF">GV789_09775</name>
</gene>
<sequence length="584" mass="60990">MSQPLHIDPDRINALISRLSAFATTARDQLGTLTTGLDGQGEPWGTDEPGRAFAEGYEPRAEKSITALRNLADRLAEASRQVRDSTQNLYDTDYDSALEIGNADPYYLELSGPPVGPAQTIYSTPESAPSTNVPIDVPGGYLPDTAESDTGPIVGDTDANVPVDTPADQPFDYVPETSDPSAEEGFDPTANPIDYPGSADGSYPDPSGGQGNSPWTAAPSGHNPTSPPSGDRGASQQGQTPPAPGTPTSASGRGALAAQAPTTGGAAKPADSGARPVGGRPSAETPWARPQAATPWGPGAPRSRPPGTGSPIIPPGQTIPPRRPGRDQGPTPPPTRDKSGKARRTKRETTARVSAGQPTTNAAALAAAQALAARRNLRISGFDTSGIAEHTVDEIAAAVDDILGKYHYLVLGGIEIAARTDGSIAEVIWNRDDTSPWISLDSKLAADPDLFDTTVKAAAQAGLMPPGSEQRPIYATVVHALGRILVAAAGTRAQQLAQRSLITEYRRISGPWDRGDTLAGVVDGYRTWRAQLGPNSFHSRRFHAQTALETAFAEVELRGNDASGPAKALHRLVVEMPRSRPGGG</sequence>
<organism evidence="3 4">
    <name type="scientific">Nocardia cyriacigeorgica</name>
    <dbReference type="NCBI Taxonomy" id="135487"/>
    <lineage>
        <taxon>Bacteria</taxon>
        <taxon>Bacillati</taxon>
        <taxon>Actinomycetota</taxon>
        <taxon>Actinomycetes</taxon>
        <taxon>Mycobacteriales</taxon>
        <taxon>Nocardiaceae</taxon>
        <taxon>Nocardia</taxon>
    </lineage>
</organism>
<feature type="coiled-coil region" evidence="1">
    <location>
        <begin position="61"/>
        <end position="88"/>
    </location>
</feature>
<feature type="compositionally biased region" description="Polar residues" evidence="2">
    <location>
        <begin position="120"/>
        <end position="133"/>
    </location>
</feature>
<feature type="compositionally biased region" description="Low complexity" evidence="2">
    <location>
        <begin position="233"/>
        <end position="252"/>
    </location>
</feature>
<proteinExistence type="predicted"/>
<comment type="caution">
    <text evidence="3">The sequence shown here is derived from an EMBL/GenBank/DDBJ whole genome shotgun (WGS) entry which is preliminary data.</text>
</comment>
<dbReference type="AlphaFoldDB" id="A0A6P1D2P6"/>
<dbReference type="Proteomes" id="UP000468928">
    <property type="component" value="Unassembled WGS sequence"/>
</dbReference>
<keyword evidence="1" id="KW-0175">Coiled coil</keyword>
<evidence type="ECO:0000256" key="2">
    <source>
        <dbReference type="SAM" id="MobiDB-lite"/>
    </source>
</evidence>
<feature type="region of interest" description="Disordered" evidence="2">
    <location>
        <begin position="117"/>
        <end position="360"/>
    </location>
</feature>
<evidence type="ECO:0000256" key="1">
    <source>
        <dbReference type="SAM" id="Coils"/>
    </source>
</evidence>
<evidence type="ECO:0000313" key="3">
    <source>
        <dbReference type="EMBL" id="NEW44737.1"/>
    </source>
</evidence>
<reference evidence="3 4" key="1">
    <citation type="submission" date="2020-01" db="EMBL/GenBank/DDBJ databases">
        <title>Genetics and antimicrobial susceptibilities of Nocardia species isolated from the soil; a comparison with species isolated from humans.</title>
        <authorList>
            <person name="Carrasco G."/>
            <person name="Monzon S."/>
            <person name="Sansegundo M."/>
            <person name="Garcia E."/>
            <person name="Garrido N."/>
            <person name="Medina M.J."/>
            <person name="Villalon P."/>
            <person name="Ramirez-Arocha A.C."/>
            <person name="Jimenez P."/>
            <person name="Cuesta I."/>
            <person name="Valdezate S."/>
        </authorList>
    </citation>
    <scope>NUCLEOTIDE SEQUENCE [LARGE SCALE GENOMIC DNA]</scope>
    <source>
        <strain evidence="3 4">CNM20110639</strain>
    </source>
</reference>
<evidence type="ECO:0000313" key="4">
    <source>
        <dbReference type="Proteomes" id="UP000468928"/>
    </source>
</evidence>
<evidence type="ECO:0008006" key="5">
    <source>
        <dbReference type="Google" id="ProtNLM"/>
    </source>
</evidence>
<dbReference type="Gene3D" id="1.10.287.1060">
    <property type="entry name" value="ESAT-6-like"/>
    <property type="match status" value="1"/>
</dbReference>